<organism evidence="1 2">
    <name type="scientific">Romanomermis culicivorax</name>
    <name type="common">Nematode worm</name>
    <dbReference type="NCBI Taxonomy" id="13658"/>
    <lineage>
        <taxon>Eukaryota</taxon>
        <taxon>Metazoa</taxon>
        <taxon>Ecdysozoa</taxon>
        <taxon>Nematoda</taxon>
        <taxon>Enoplea</taxon>
        <taxon>Dorylaimia</taxon>
        <taxon>Mermithida</taxon>
        <taxon>Mermithoidea</taxon>
        <taxon>Mermithidae</taxon>
        <taxon>Romanomermis</taxon>
    </lineage>
</organism>
<proteinExistence type="predicted"/>
<sequence length="71" mass="8160">MEPEKYLASLNWSTIDWIKSVTNLPLIFKGVVDRTTLDLLYSPPQIRLYGHLLCNTYQYLDSLAGNALLQM</sequence>
<keyword evidence="1" id="KW-1185">Reference proteome</keyword>
<name>A0A915KUI5_ROMCU</name>
<reference evidence="2" key="1">
    <citation type="submission" date="2022-11" db="UniProtKB">
        <authorList>
            <consortium name="WormBaseParasite"/>
        </authorList>
    </citation>
    <scope>IDENTIFICATION</scope>
</reference>
<dbReference type="AlphaFoldDB" id="A0A915KUI5"/>
<evidence type="ECO:0000313" key="2">
    <source>
        <dbReference type="WBParaSite" id="nRc.2.0.1.t41243-RA"/>
    </source>
</evidence>
<accession>A0A915KUI5</accession>
<dbReference type="Proteomes" id="UP000887565">
    <property type="component" value="Unplaced"/>
</dbReference>
<dbReference type="WBParaSite" id="nRc.2.0.1.t41243-RA">
    <property type="protein sequence ID" value="nRc.2.0.1.t41243-RA"/>
    <property type="gene ID" value="nRc.2.0.1.g41243"/>
</dbReference>
<protein>
    <submittedName>
        <fullName evidence="2">Uncharacterized protein</fullName>
    </submittedName>
</protein>
<evidence type="ECO:0000313" key="1">
    <source>
        <dbReference type="Proteomes" id="UP000887565"/>
    </source>
</evidence>